<dbReference type="EMBL" id="CP119317">
    <property type="protein sequence ID" value="WEK53864.1"/>
    <property type="molecule type" value="Genomic_DNA"/>
</dbReference>
<evidence type="ECO:0000313" key="5">
    <source>
        <dbReference type="EMBL" id="WEK53864.1"/>
    </source>
</evidence>
<keyword evidence="6" id="KW-1185">Reference proteome</keyword>
<name>A0AA95EVF4_9BACL</name>
<evidence type="ECO:0000259" key="4">
    <source>
        <dbReference type="Pfam" id="PF24568"/>
    </source>
</evidence>
<proteinExistence type="predicted"/>
<dbReference type="InterPro" id="IPR016047">
    <property type="entry name" value="M23ase_b-sheet_dom"/>
</dbReference>
<dbReference type="Gene3D" id="6.10.250.3150">
    <property type="match status" value="1"/>
</dbReference>
<evidence type="ECO:0000313" key="6">
    <source>
        <dbReference type="Proteomes" id="UP001178662"/>
    </source>
</evidence>
<keyword evidence="1" id="KW-0732">Signal</keyword>
<feature type="coiled-coil region" evidence="2">
    <location>
        <begin position="167"/>
        <end position="258"/>
    </location>
</feature>
<protein>
    <submittedName>
        <fullName evidence="5">Peptidoglycan DD-metalloendopeptidase family protein</fullName>
    </submittedName>
</protein>
<gene>
    <name evidence="5" type="ORF">P0Y55_15045</name>
</gene>
<feature type="domain" description="Peptidoglycan hydrolase PcsB coiled-coil" evidence="4">
    <location>
        <begin position="106"/>
        <end position="180"/>
    </location>
</feature>
<reference evidence="5" key="1">
    <citation type="submission" date="2023-03" db="EMBL/GenBank/DDBJ databases">
        <title>Andean soil-derived lignocellulolytic bacterial consortium as a source of novel taxa and putative plastic-active enzymes.</title>
        <authorList>
            <person name="Diaz-Garcia L."/>
            <person name="Chuvochina M."/>
            <person name="Feuerriegel G."/>
            <person name="Bunk B."/>
            <person name="Sproer C."/>
            <person name="Streit W.R."/>
            <person name="Rodriguez L.M."/>
            <person name="Overmann J."/>
            <person name="Jimenez D.J."/>
        </authorList>
    </citation>
    <scope>NUCLEOTIDE SEQUENCE</scope>
    <source>
        <strain evidence="5">MAG 2441</strain>
    </source>
</reference>
<dbReference type="InterPro" id="IPR011055">
    <property type="entry name" value="Dup_hybrid_motif"/>
</dbReference>
<evidence type="ECO:0000259" key="3">
    <source>
        <dbReference type="Pfam" id="PF01551"/>
    </source>
</evidence>
<dbReference type="GO" id="GO:0004222">
    <property type="term" value="F:metalloendopeptidase activity"/>
    <property type="evidence" value="ECO:0007669"/>
    <property type="project" value="TreeGrafter"/>
</dbReference>
<dbReference type="Pfam" id="PF01551">
    <property type="entry name" value="Peptidase_M23"/>
    <property type="match status" value="1"/>
</dbReference>
<dbReference type="InterPro" id="IPR057309">
    <property type="entry name" value="PcsB_CC"/>
</dbReference>
<evidence type="ECO:0000256" key="1">
    <source>
        <dbReference type="ARBA" id="ARBA00022729"/>
    </source>
</evidence>
<evidence type="ECO:0000256" key="2">
    <source>
        <dbReference type="SAM" id="Coils"/>
    </source>
</evidence>
<dbReference type="SUPFAM" id="SSF51261">
    <property type="entry name" value="Duplicated hybrid motif"/>
    <property type="match status" value="1"/>
</dbReference>
<dbReference type="PANTHER" id="PTHR21666:SF270">
    <property type="entry name" value="MUREIN HYDROLASE ACTIVATOR ENVC"/>
    <property type="match status" value="1"/>
</dbReference>
<dbReference type="Proteomes" id="UP001178662">
    <property type="component" value="Chromosome"/>
</dbReference>
<dbReference type="InterPro" id="IPR050570">
    <property type="entry name" value="Cell_wall_metabolism_enzyme"/>
</dbReference>
<feature type="domain" description="M23ase beta-sheet core" evidence="3">
    <location>
        <begin position="292"/>
        <end position="388"/>
    </location>
</feature>
<accession>A0AA95EVF4</accession>
<dbReference type="Pfam" id="PF24568">
    <property type="entry name" value="CC_PcsB"/>
    <property type="match status" value="1"/>
</dbReference>
<organism evidence="5 6">
    <name type="scientific">Candidatus Cohnella colombiensis</name>
    <dbReference type="NCBI Taxonomy" id="3121368"/>
    <lineage>
        <taxon>Bacteria</taxon>
        <taxon>Bacillati</taxon>
        <taxon>Bacillota</taxon>
        <taxon>Bacilli</taxon>
        <taxon>Bacillales</taxon>
        <taxon>Paenibacillaceae</taxon>
        <taxon>Cohnella</taxon>
    </lineage>
</organism>
<keyword evidence="2" id="KW-0175">Coiled coil</keyword>
<dbReference type="PANTHER" id="PTHR21666">
    <property type="entry name" value="PEPTIDASE-RELATED"/>
    <property type="match status" value="1"/>
</dbReference>
<feature type="coiled-coil region" evidence="2">
    <location>
        <begin position="23"/>
        <end position="99"/>
    </location>
</feature>
<dbReference type="Gene3D" id="2.70.70.10">
    <property type="entry name" value="Glucose Permease (Domain IIA)"/>
    <property type="match status" value="1"/>
</dbReference>
<dbReference type="CDD" id="cd12797">
    <property type="entry name" value="M23_peptidase"/>
    <property type="match status" value="1"/>
</dbReference>
<sequence length="393" mass="44382">MRKKIIVLLAMLVFSCIVVRPYEGQALSKLEEIEKELKTLKQQQAKVEKEQKNAERSVNKLNGEKKSTQAEIEQLIAQIDGAHQKIEATKLKIAEAEEVVRVTGEEYEDAIVQRDNRIEMMDARVRMAYTAGPVSFLDVLLNASSISDFLNRLDTVESIVTQDNEIATQKQQYMELVEQKKQQVEDELVSIKALYAQLEQEKKSLEASEREKEQRISQVDAQIEEYEEIGEEQQNKLMEIAKKQADLIKEQKKEKEKLYYKGGKLGMPLHTEYRESSSYGTRIHPVTGKKHTHSGIDMAVSRGTPIYAAEAGTVIVAQFYSSYGYCVIIDHGGGLWTVYGHMLQGSIRVNNGDVVSRGDKIGEVGMSGVATGYHLHFEVRENGAHVNPAKYLK</sequence>
<dbReference type="AlphaFoldDB" id="A0AA95EVF4"/>